<keyword evidence="2" id="KW-1185">Reference proteome</keyword>
<sequence length="108" mass="11346">MEGTEAGSTGPLEQKVKARVVTLQQIEPVMEHCKHLVMKGLPSNFKMVFELSQAGTDALDCMEAVLAWVAGDASSRLADLPELLAAMRLAGGAQLRHAAAGGRSTAIS</sequence>
<comment type="caution">
    <text evidence="1">The sequence shown here is derived from an EMBL/GenBank/DDBJ whole genome shotgun (WGS) entry which is preliminary data.</text>
</comment>
<name>A0AAW1P4Y9_9CHLO</name>
<accession>A0AAW1P4Y9</accession>
<protein>
    <submittedName>
        <fullName evidence="1">Uncharacterized protein</fullName>
    </submittedName>
</protein>
<proteinExistence type="predicted"/>
<dbReference type="Proteomes" id="UP001489004">
    <property type="component" value="Unassembled WGS sequence"/>
</dbReference>
<dbReference type="AlphaFoldDB" id="A0AAW1P4Y9"/>
<gene>
    <name evidence="1" type="ORF">WJX72_009348</name>
</gene>
<evidence type="ECO:0000313" key="2">
    <source>
        <dbReference type="Proteomes" id="UP001489004"/>
    </source>
</evidence>
<dbReference type="EMBL" id="JALJOR010000018">
    <property type="protein sequence ID" value="KAK9804362.1"/>
    <property type="molecule type" value="Genomic_DNA"/>
</dbReference>
<reference evidence="1 2" key="1">
    <citation type="journal article" date="2024" name="Nat. Commun.">
        <title>Phylogenomics reveals the evolutionary origins of lichenization in chlorophyte algae.</title>
        <authorList>
            <person name="Puginier C."/>
            <person name="Libourel C."/>
            <person name="Otte J."/>
            <person name="Skaloud P."/>
            <person name="Haon M."/>
            <person name="Grisel S."/>
            <person name="Petersen M."/>
            <person name="Berrin J.G."/>
            <person name="Delaux P.M."/>
            <person name="Dal Grande F."/>
            <person name="Keller J."/>
        </authorList>
    </citation>
    <scope>NUCLEOTIDE SEQUENCE [LARGE SCALE GENOMIC DNA]</scope>
    <source>
        <strain evidence="1 2">SAG 2043</strain>
    </source>
</reference>
<organism evidence="1 2">
    <name type="scientific">[Myrmecia] bisecta</name>
    <dbReference type="NCBI Taxonomy" id="41462"/>
    <lineage>
        <taxon>Eukaryota</taxon>
        <taxon>Viridiplantae</taxon>
        <taxon>Chlorophyta</taxon>
        <taxon>core chlorophytes</taxon>
        <taxon>Trebouxiophyceae</taxon>
        <taxon>Trebouxiales</taxon>
        <taxon>Trebouxiaceae</taxon>
        <taxon>Myrmecia</taxon>
    </lineage>
</organism>
<evidence type="ECO:0000313" key="1">
    <source>
        <dbReference type="EMBL" id="KAK9804362.1"/>
    </source>
</evidence>